<dbReference type="SUPFAM" id="SSF55136">
    <property type="entry name" value="Probable bacterial effector-binding domain"/>
    <property type="match status" value="1"/>
</dbReference>
<dbReference type="AlphaFoldDB" id="A0A4Q7UQD6"/>
<dbReference type="Pfam" id="PF06445">
    <property type="entry name" value="GyrI-like"/>
    <property type="match status" value="1"/>
</dbReference>
<proteinExistence type="predicted"/>
<dbReference type="OrthoDB" id="64208at2"/>
<evidence type="ECO:0000313" key="3">
    <source>
        <dbReference type="Proteomes" id="UP000291591"/>
    </source>
</evidence>
<gene>
    <name evidence="2" type="ORF">EV383_0063</name>
</gene>
<dbReference type="InterPro" id="IPR011256">
    <property type="entry name" value="Reg_factor_effector_dom_sf"/>
</dbReference>
<evidence type="ECO:0000259" key="1">
    <source>
        <dbReference type="SMART" id="SM00871"/>
    </source>
</evidence>
<dbReference type="Gene3D" id="3.20.80.10">
    <property type="entry name" value="Regulatory factor, effector binding domain"/>
    <property type="match status" value="1"/>
</dbReference>
<dbReference type="RefSeq" id="WP_130288043.1">
    <property type="nucleotide sequence ID" value="NZ_SHKL01000001.1"/>
</dbReference>
<feature type="domain" description="AraC effector-binding" evidence="1">
    <location>
        <begin position="5"/>
        <end position="164"/>
    </location>
</feature>
<keyword evidence="3" id="KW-1185">Reference proteome</keyword>
<dbReference type="InterPro" id="IPR029442">
    <property type="entry name" value="GyrI-like"/>
</dbReference>
<dbReference type="Proteomes" id="UP000291591">
    <property type="component" value="Unassembled WGS sequence"/>
</dbReference>
<reference evidence="2 3" key="1">
    <citation type="submission" date="2019-02" db="EMBL/GenBank/DDBJ databases">
        <title>Sequencing the genomes of 1000 actinobacteria strains.</title>
        <authorList>
            <person name="Klenk H.-P."/>
        </authorList>
    </citation>
    <scope>NUCLEOTIDE SEQUENCE [LARGE SCALE GENOMIC DNA]</scope>
    <source>
        <strain evidence="2 3">DSM 45779</strain>
    </source>
</reference>
<name>A0A4Q7UQD6_PSEST</name>
<dbReference type="InterPro" id="IPR010499">
    <property type="entry name" value="AraC_E-bd"/>
</dbReference>
<accession>A0A4Q7UQD6</accession>
<dbReference type="SMART" id="SM00871">
    <property type="entry name" value="AraC_E_bind"/>
    <property type="match status" value="1"/>
</dbReference>
<sequence length="165" mass="18415">MQTFPTPQIVERTEQSYVGVTRTVTMTTMGEIADRIPVLIGRLAELGVAPAGAPFLRYLLIDMDRSLTVEAGVPVLGPAPRDELWQTRVIPAGRYATLTHTGHPDELIAVTDGLLAWGEEHGHRWDVERRPDGDRWGCRLEAFHSNPMEVSIDAWVTELTFRLAD</sequence>
<comment type="caution">
    <text evidence="2">The sequence shown here is derived from an EMBL/GenBank/DDBJ whole genome shotgun (WGS) entry which is preliminary data.</text>
</comment>
<dbReference type="EMBL" id="SHKL01000001">
    <property type="protein sequence ID" value="RZT83264.1"/>
    <property type="molecule type" value="Genomic_DNA"/>
</dbReference>
<organism evidence="2 3">
    <name type="scientific">Pseudonocardia sediminis</name>
    <dbReference type="NCBI Taxonomy" id="1397368"/>
    <lineage>
        <taxon>Bacteria</taxon>
        <taxon>Bacillati</taxon>
        <taxon>Actinomycetota</taxon>
        <taxon>Actinomycetes</taxon>
        <taxon>Pseudonocardiales</taxon>
        <taxon>Pseudonocardiaceae</taxon>
        <taxon>Pseudonocardia</taxon>
    </lineage>
</organism>
<protein>
    <submittedName>
        <fullName evidence="2">GyrI-like small molecule binding protein</fullName>
    </submittedName>
</protein>
<evidence type="ECO:0000313" key="2">
    <source>
        <dbReference type="EMBL" id="RZT83264.1"/>
    </source>
</evidence>